<keyword evidence="3" id="KW-1185">Reference proteome</keyword>
<dbReference type="RefSeq" id="WP_215819187.1">
    <property type="nucleotide sequence ID" value="NZ_JAGSOY010000013.1"/>
</dbReference>
<evidence type="ECO:0000313" key="2">
    <source>
        <dbReference type="EMBL" id="MBU2711025.1"/>
    </source>
</evidence>
<reference evidence="2 3" key="1">
    <citation type="submission" date="2021-04" db="EMBL/GenBank/DDBJ databases">
        <authorList>
            <person name="Pira H."/>
            <person name="Risdian C."/>
            <person name="Wink J."/>
        </authorList>
    </citation>
    <scope>NUCLEOTIDE SEQUENCE [LARGE SCALE GENOMIC DNA]</scope>
    <source>
        <strain evidence="2 3">WH53</strain>
    </source>
</reference>
<protein>
    <submittedName>
        <fullName evidence="2">DUF5329 family protein</fullName>
    </submittedName>
</protein>
<comment type="caution">
    <text evidence="2">The sequence shown here is derived from an EMBL/GenBank/DDBJ whole genome shotgun (WGS) entry which is preliminary data.</text>
</comment>
<dbReference type="Pfam" id="PF17263">
    <property type="entry name" value="DUF5329"/>
    <property type="match status" value="1"/>
</dbReference>
<evidence type="ECO:0000313" key="3">
    <source>
        <dbReference type="Proteomes" id="UP000690515"/>
    </source>
</evidence>
<dbReference type="InterPro" id="IPR035242">
    <property type="entry name" value="DUF5329"/>
</dbReference>
<dbReference type="Proteomes" id="UP000690515">
    <property type="component" value="Unassembled WGS sequence"/>
</dbReference>
<keyword evidence="1" id="KW-0732">Signal</keyword>
<organism evidence="2 3">
    <name type="scientific">Zooshikella harenae</name>
    <dbReference type="NCBI Taxonomy" id="2827238"/>
    <lineage>
        <taxon>Bacteria</taxon>
        <taxon>Pseudomonadati</taxon>
        <taxon>Pseudomonadota</taxon>
        <taxon>Gammaproteobacteria</taxon>
        <taxon>Oceanospirillales</taxon>
        <taxon>Zooshikellaceae</taxon>
        <taxon>Zooshikella</taxon>
    </lineage>
</organism>
<proteinExistence type="predicted"/>
<sequence length="136" mass="15633">MHTNTTNCWHKQLLLFFTVFLFANTGIADVPPEQQTEINHLVDFVRNSACLMERNGAKHNSTEAASHILKRYDYFRDEINNTEDFIQMTASRSTITGKDYQVLCPNHAPLRAQDWLLAELDKFRAIQSKTTSVSLN</sequence>
<gene>
    <name evidence="2" type="ORF">KCG35_08135</name>
</gene>
<name>A0ABS5ZAM0_9GAMM</name>
<accession>A0ABS5ZAM0</accession>
<dbReference type="EMBL" id="JAGSOY010000013">
    <property type="protein sequence ID" value="MBU2711025.1"/>
    <property type="molecule type" value="Genomic_DNA"/>
</dbReference>
<feature type="chain" id="PRO_5045681354" evidence="1">
    <location>
        <begin position="29"/>
        <end position="136"/>
    </location>
</feature>
<feature type="signal peptide" evidence="1">
    <location>
        <begin position="1"/>
        <end position="28"/>
    </location>
</feature>
<evidence type="ECO:0000256" key="1">
    <source>
        <dbReference type="SAM" id="SignalP"/>
    </source>
</evidence>